<dbReference type="EC" id="4.2.1.152" evidence="7"/>
<evidence type="ECO:0000256" key="26">
    <source>
        <dbReference type="ARBA" id="ARBA00045141"/>
    </source>
</evidence>
<keyword evidence="16" id="KW-0276">Fatty acid metabolism</keyword>
<comment type="function">
    <text evidence="26">Catalyzes the biosynthesis and metabolism of eicosanoids. Catalyzes the isomerization of prostaglandin H2 to prostacyclin (= prostaglandin I2), a potent mediator of vasodilation and inhibitor of platelet aggregation. Additionally, displays dehydratase activity, toward hydroperoxyeicosatetraenoates (HPETEs), especially toward (15S)-hydroperoxy-(5Z,8Z,11Z,13E)-eicosatetraenoate (15(S)-HPETE).</text>
</comment>
<evidence type="ECO:0000256" key="22">
    <source>
        <dbReference type="ARBA" id="ARBA00023235"/>
    </source>
</evidence>
<evidence type="ECO:0000256" key="27">
    <source>
        <dbReference type="PIRNR" id="PIRNR000047"/>
    </source>
</evidence>
<keyword evidence="10" id="KW-0444">Lipid biosynthesis</keyword>
<dbReference type="GO" id="GO:0016705">
    <property type="term" value="F:oxidoreductase activity, acting on paired donors, with incorporation or reduction of molecular oxygen"/>
    <property type="evidence" value="ECO:0007669"/>
    <property type="project" value="InterPro"/>
</dbReference>
<evidence type="ECO:0000313" key="30">
    <source>
        <dbReference type="EMBL" id="KYO42113.1"/>
    </source>
</evidence>
<name>A0A151NZE0_ALLMI</name>
<feature type="binding site" evidence="29">
    <location>
        <position position="365"/>
    </location>
    <ligand>
        <name>substrate</name>
    </ligand>
</feature>
<evidence type="ECO:0000256" key="28">
    <source>
        <dbReference type="PIRSR" id="PIRSR000047-1"/>
    </source>
</evidence>
<reference evidence="30 31" key="1">
    <citation type="journal article" date="2012" name="Genome Biol.">
        <title>Sequencing three crocodilian genomes to illuminate the evolution of archosaurs and amniotes.</title>
        <authorList>
            <person name="St John J.A."/>
            <person name="Braun E.L."/>
            <person name="Isberg S.R."/>
            <person name="Miles L.G."/>
            <person name="Chong A.Y."/>
            <person name="Gongora J."/>
            <person name="Dalzell P."/>
            <person name="Moran C."/>
            <person name="Bed'hom B."/>
            <person name="Abzhanov A."/>
            <person name="Burgess S.C."/>
            <person name="Cooksey A.M."/>
            <person name="Castoe T.A."/>
            <person name="Crawford N.G."/>
            <person name="Densmore L.D."/>
            <person name="Drew J.C."/>
            <person name="Edwards S.V."/>
            <person name="Faircloth B.C."/>
            <person name="Fujita M.K."/>
            <person name="Greenwold M.J."/>
            <person name="Hoffmann F.G."/>
            <person name="Howard J.M."/>
            <person name="Iguchi T."/>
            <person name="Janes D.E."/>
            <person name="Khan S.Y."/>
            <person name="Kohno S."/>
            <person name="de Koning A.J."/>
            <person name="Lance S.L."/>
            <person name="McCarthy F.M."/>
            <person name="McCormack J.E."/>
            <person name="Merchant M.E."/>
            <person name="Peterson D.G."/>
            <person name="Pollock D.D."/>
            <person name="Pourmand N."/>
            <person name="Raney B.J."/>
            <person name="Roessler K.A."/>
            <person name="Sanford J.R."/>
            <person name="Sawyer R.H."/>
            <person name="Schmidt C.J."/>
            <person name="Triplett E.W."/>
            <person name="Tuberville T.D."/>
            <person name="Venegas-Anaya M."/>
            <person name="Howard J.T."/>
            <person name="Jarvis E.D."/>
            <person name="Guillette L.J.Jr."/>
            <person name="Glenn T.C."/>
            <person name="Green R.E."/>
            <person name="Ray D.A."/>
        </authorList>
    </citation>
    <scope>NUCLEOTIDE SEQUENCE [LARGE SCALE GENOMIC DNA]</scope>
    <source>
        <strain evidence="30">KSC_2009_1</strain>
    </source>
</reference>
<dbReference type="EC" id="5.3.99.4" evidence="6"/>
<organism evidence="30 31">
    <name type="scientific">Alligator mississippiensis</name>
    <name type="common">American alligator</name>
    <dbReference type="NCBI Taxonomy" id="8496"/>
    <lineage>
        <taxon>Eukaryota</taxon>
        <taxon>Metazoa</taxon>
        <taxon>Chordata</taxon>
        <taxon>Craniata</taxon>
        <taxon>Vertebrata</taxon>
        <taxon>Euteleostomi</taxon>
        <taxon>Archelosauria</taxon>
        <taxon>Archosauria</taxon>
        <taxon>Crocodylia</taxon>
        <taxon>Alligatoridae</taxon>
        <taxon>Alligatorinae</taxon>
        <taxon>Alligator</taxon>
    </lineage>
</organism>
<evidence type="ECO:0000256" key="10">
    <source>
        <dbReference type="ARBA" id="ARBA00022516"/>
    </source>
</evidence>
<evidence type="ECO:0000256" key="2">
    <source>
        <dbReference type="ARBA" id="ARBA00001719"/>
    </source>
</evidence>
<evidence type="ECO:0000313" key="31">
    <source>
        <dbReference type="Proteomes" id="UP000050525"/>
    </source>
</evidence>
<dbReference type="InterPro" id="IPR002403">
    <property type="entry name" value="Cyt_P450_E_grp-IV"/>
</dbReference>
<evidence type="ECO:0000256" key="12">
    <source>
        <dbReference type="ARBA" id="ARBA00022617"/>
    </source>
</evidence>
<dbReference type="PIRSF" id="PIRSF000047">
    <property type="entry name" value="Cytochrome_CYPVIIA1"/>
    <property type="match status" value="1"/>
</dbReference>
<protein>
    <recommendedName>
        <fullName evidence="8">Prostacyclin synthase</fullName>
        <ecNumber evidence="7">4.2.1.152</ecNumber>
        <ecNumber evidence="6">5.3.99.4</ecNumber>
    </recommendedName>
    <alternativeName>
        <fullName evidence="25">Hydroperoxy icosatetraenoate dehydratase</fullName>
    </alternativeName>
    <alternativeName>
        <fullName evidence="24">Prostaglandin I2 synthase</fullName>
    </alternativeName>
</protein>
<dbReference type="GO" id="GO:0005506">
    <property type="term" value="F:iron ion binding"/>
    <property type="evidence" value="ECO:0007669"/>
    <property type="project" value="InterPro"/>
</dbReference>
<dbReference type="InterPro" id="IPR001128">
    <property type="entry name" value="Cyt_P450"/>
</dbReference>
<evidence type="ECO:0000256" key="8">
    <source>
        <dbReference type="ARBA" id="ARBA00017409"/>
    </source>
</evidence>
<evidence type="ECO:0000256" key="14">
    <source>
        <dbReference type="ARBA" id="ARBA00022723"/>
    </source>
</evidence>
<dbReference type="PANTHER" id="PTHR24306:SF4">
    <property type="entry name" value="PROSTACYCLIN SYNTHASE"/>
    <property type="match status" value="1"/>
</dbReference>
<comment type="subcellular location">
    <subcellularLocation>
        <location evidence="4">Endoplasmic reticulum membrane</location>
        <topology evidence="4">Single-pass membrane protein</topology>
    </subcellularLocation>
</comment>
<evidence type="ECO:0000256" key="13">
    <source>
        <dbReference type="ARBA" id="ARBA00022692"/>
    </source>
</evidence>
<dbReference type="Pfam" id="PF00067">
    <property type="entry name" value="p450"/>
    <property type="match status" value="1"/>
</dbReference>
<evidence type="ECO:0000256" key="6">
    <source>
        <dbReference type="ARBA" id="ARBA00012204"/>
    </source>
</evidence>
<keyword evidence="22" id="KW-0413">Isomerase</keyword>
<evidence type="ECO:0000256" key="18">
    <source>
        <dbReference type="ARBA" id="ARBA00023004"/>
    </source>
</evidence>
<evidence type="ECO:0000256" key="24">
    <source>
        <dbReference type="ARBA" id="ARBA00031205"/>
    </source>
</evidence>
<keyword evidence="13" id="KW-0812">Transmembrane</keyword>
<keyword evidence="21" id="KW-0275">Fatty acid biosynthesis</keyword>
<evidence type="ECO:0000256" key="25">
    <source>
        <dbReference type="ARBA" id="ARBA00033404"/>
    </source>
</evidence>
<evidence type="ECO:0000256" key="1">
    <source>
        <dbReference type="ARBA" id="ARBA00000463"/>
    </source>
</evidence>
<dbReference type="GO" id="GO:0106256">
    <property type="term" value="F:hydroperoxy icosatetraenoate dehydratase activity"/>
    <property type="evidence" value="ECO:0007669"/>
    <property type="project" value="UniProtKB-EC"/>
</dbReference>
<evidence type="ECO:0000256" key="23">
    <source>
        <dbReference type="ARBA" id="ARBA00023239"/>
    </source>
</evidence>
<dbReference type="InterPro" id="IPR024204">
    <property type="entry name" value="Cyt_P450_CYP7A1-type"/>
</dbReference>
<keyword evidence="14 27" id="KW-0479">Metal-binding</keyword>
<keyword evidence="9" id="KW-0644">Prostaglandin metabolism</keyword>
<dbReference type="GO" id="GO:0008116">
    <property type="term" value="F:prostaglandin-I synthase activity"/>
    <property type="evidence" value="ECO:0007669"/>
    <property type="project" value="UniProtKB-EC"/>
</dbReference>
<dbReference type="STRING" id="8496.A0A151NZE0"/>
<dbReference type="PRINTS" id="PR00465">
    <property type="entry name" value="EP450IV"/>
</dbReference>
<proteinExistence type="inferred from homology"/>
<keyword evidence="12 27" id="KW-0349">Heme</keyword>
<feature type="binding site" evidence="29">
    <location>
        <position position="97"/>
    </location>
    <ligand>
        <name>substrate</name>
    </ligand>
</feature>
<evidence type="ECO:0000256" key="7">
    <source>
        <dbReference type="ARBA" id="ARBA00013084"/>
    </source>
</evidence>
<feature type="binding site" evidence="29">
    <location>
        <position position="91"/>
    </location>
    <ligand>
        <name>substrate</name>
    </ligand>
</feature>
<evidence type="ECO:0000256" key="11">
    <source>
        <dbReference type="ARBA" id="ARBA00022585"/>
    </source>
</evidence>
<comment type="catalytic activity">
    <reaction evidence="1">
        <text>prostaglandin H2 = prostaglandin I2</text>
        <dbReference type="Rhea" id="RHEA:23580"/>
        <dbReference type="ChEBI" id="CHEBI:57403"/>
        <dbReference type="ChEBI" id="CHEBI:57405"/>
        <dbReference type="EC" id="5.3.99.4"/>
    </reaction>
    <physiologicalReaction direction="left-to-right" evidence="1">
        <dbReference type="Rhea" id="RHEA:23581"/>
    </physiologicalReaction>
</comment>
<dbReference type="InterPro" id="IPR036396">
    <property type="entry name" value="Cyt_P450_sf"/>
</dbReference>
<keyword evidence="31" id="KW-1185">Reference proteome</keyword>
<feature type="binding site" description="axial binding residue" evidence="28">
    <location>
        <position position="424"/>
    </location>
    <ligand>
        <name>heme</name>
        <dbReference type="ChEBI" id="CHEBI:30413"/>
    </ligand>
    <ligandPart>
        <name>Fe</name>
        <dbReference type="ChEBI" id="CHEBI:18248"/>
    </ligandPart>
</feature>
<dbReference type="AlphaFoldDB" id="A0A151NZE0"/>
<gene>
    <name evidence="30" type="primary">PTGIS</name>
    <name evidence="30" type="ORF">Y1Q_0002753</name>
</gene>
<evidence type="ECO:0000256" key="15">
    <source>
        <dbReference type="ARBA" id="ARBA00022824"/>
    </source>
</evidence>
<evidence type="ECO:0000256" key="20">
    <source>
        <dbReference type="ARBA" id="ARBA00023136"/>
    </source>
</evidence>
<sequence length="510" mass="58731">MGRRPNGPKMLPSDPPLDKGHIPWFGHAREFGKDPAKFLSKMKQKHGDIFTIRVAGKFITILLDPCSYDAVLWESNSKLDFGKYARILMERMFDVKLPNFEPSDEKAMLRLTLQNKNLSSLTKAMFFNLKTLLLSDQNQQWQEGGLFYLSYSTMLRAGYLTLYGNEEENYDDPSSQDKDRAHSSEVYNEFYKLDRLLMRAARSMLTTVEQKEVARIKKRLWKLLSVERLNCKANKSSWLESYKKHLEELGVDEDMQSRAMLLQLWVTQGNAGPAVFWLLLFLLNHPAAMAAVQGELEKVLGHRGQTMKQMHGISQEILDNTPIFDSVLKEALRLTAAPFITREVLEDASLRLADGREYSLRKGDRLCLFPYLSPQMDADIYEDPEKFKYDRFLNPDGTEKNDFYKRGTRLKHYNLPWGAGINTCIGKFHAINSIKQFVFLLLSCFDLELKHPGSGIPEFDKERYGFGILQPAGGREMFTHLSRKARDTHSMFKCSSSAWRGRRTGEATRL</sequence>
<keyword evidence="20 27" id="KW-0472">Membrane</keyword>
<dbReference type="SUPFAM" id="SSF48264">
    <property type="entry name" value="Cytochrome P450"/>
    <property type="match status" value="1"/>
</dbReference>
<comment type="catalytic activity">
    <reaction evidence="2">
        <text>a hydroperoxyeicosatetraenoate = an oxoeicosatetraenoate + H2O</text>
        <dbReference type="Rhea" id="RHEA:55556"/>
        <dbReference type="ChEBI" id="CHEBI:15377"/>
        <dbReference type="ChEBI" id="CHEBI:59720"/>
        <dbReference type="ChEBI" id="CHEBI:131859"/>
        <dbReference type="EC" id="4.2.1.152"/>
    </reaction>
    <physiologicalReaction direction="left-to-right" evidence="2">
        <dbReference type="Rhea" id="RHEA:55557"/>
    </physiologicalReaction>
</comment>
<dbReference type="EMBL" id="AKHW03001485">
    <property type="protein sequence ID" value="KYO42113.1"/>
    <property type="molecule type" value="Genomic_DNA"/>
</dbReference>
<dbReference type="Proteomes" id="UP000050525">
    <property type="component" value="Unassembled WGS sequence"/>
</dbReference>
<evidence type="ECO:0000256" key="19">
    <source>
        <dbReference type="ARBA" id="ARBA00023098"/>
    </source>
</evidence>
<evidence type="ECO:0000256" key="21">
    <source>
        <dbReference type="ARBA" id="ARBA00023160"/>
    </source>
</evidence>
<dbReference type="FunFam" id="1.10.630.10:FF:000025">
    <property type="entry name" value="Prostaglandin I2 (prostacyclin) synthase"/>
    <property type="match status" value="1"/>
</dbReference>
<evidence type="ECO:0000256" key="5">
    <source>
        <dbReference type="ARBA" id="ARBA00010617"/>
    </source>
</evidence>
<comment type="caution">
    <text evidence="30">The sequence shown here is derived from an EMBL/GenBank/DDBJ whole genome shotgun (WGS) entry which is preliminary data.</text>
</comment>
<comment type="cofactor">
    <cofactor evidence="3 27 28">
        <name>heme</name>
        <dbReference type="ChEBI" id="CHEBI:30413"/>
    </cofactor>
</comment>
<keyword evidence="23" id="KW-0456">Lyase</keyword>
<keyword evidence="17" id="KW-1133">Transmembrane helix</keyword>
<keyword evidence="11" id="KW-0643">Prostaglandin biosynthesis</keyword>
<dbReference type="Gene3D" id="1.10.630.10">
    <property type="entry name" value="Cytochrome P450"/>
    <property type="match status" value="1"/>
</dbReference>
<dbReference type="GO" id="GO:0004497">
    <property type="term" value="F:monooxygenase activity"/>
    <property type="evidence" value="ECO:0007669"/>
    <property type="project" value="InterPro"/>
</dbReference>
<accession>A0A151NZE0</accession>
<evidence type="ECO:0000256" key="17">
    <source>
        <dbReference type="ARBA" id="ARBA00022989"/>
    </source>
</evidence>
<dbReference type="GO" id="GO:0005789">
    <property type="term" value="C:endoplasmic reticulum membrane"/>
    <property type="evidence" value="ECO:0007669"/>
    <property type="project" value="UniProtKB-SubCell"/>
</dbReference>
<keyword evidence="15 27" id="KW-0256">Endoplasmic reticulum</keyword>
<evidence type="ECO:0000256" key="16">
    <source>
        <dbReference type="ARBA" id="ARBA00022832"/>
    </source>
</evidence>
<keyword evidence="18 27" id="KW-0408">Iron</keyword>
<evidence type="ECO:0000256" key="9">
    <source>
        <dbReference type="ARBA" id="ARBA00022501"/>
    </source>
</evidence>
<evidence type="ECO:0000256" key="4">
    <source>
        <dbReference type="ARBA" id="ARBA00004389"/>
    </source>
</evidence>
<evidence type="ECO:0000256" key="3">
    <source>
        <dbReference type="ARBA" id="ARBA00001971"/>
    </source>
</evidence>
<keyword evidence="19" id="KW-0443">Lipid metabolism</keyword>
<feature type="binding site" evidence="29">
    <location>
        <position position="270"/>
    </location>
    <ligand>
        <name>substrate</name>
    </ligand>
</feature>
<evidence type="ECO:0000256" key="29">
    <source>
        <dbReference type="PIRSR" id="PIRSR000047-2"/>
    </source>
</evidence>
<comment type="similarity">
    <text evidence="5 27">Belongs to the cytochrome P450 family.</text>
</comment>
<dbReference type="PANTHER" id="PTHR24306">
    <property type="match status" value="1"/>
</dbReference>
<dbReference type="GO" id="GO:0001516">
    <property type="term" value="P:prostaglandin biosynthetic process"/>
    <property type="evidence" value="ECO:0007669"/>
    <property type="project" value="UniProtKB-KW"/>
</dbReference>
<dbReference type="GO" id="GO:0020037">
    <property type="term" value="F:heme binding"/>
    <property type="evidence" value="ECO:0007669"/>
    <property type="project" value="InterPro"/>
</dbReference>
<dbReference type="eggNOG" id="KOG0684">
    <property type="taxonomic scope" value="Eukaryota"/>
</dbReference>